<dbReference type="Proteomes" id="UP000053881">
    <property type="component" value="Unassembled WGS sequence"/>
</dbReference>
<dbReference type="AlphaFoldDB" id="A0A0Q9XNG4"/>
<comment type="similarity">
    <text evidence="2 10">Belongs to the 'phage' integrase family. XerC subfamily.</text>
</comment>
<dbReference type="GO" id="GO:0009037">
    <property type="term" value="F:tyrosine-based site-specific recombinase activity"/>
    <property type="evidence" value="ECO:0007669"/>
    <property type="project" value="UniProtKB-UniRule"/>
</dbReference>
<evidence type="ECO:0000256" key="8">
    <source>
        <dbReference type="ARBA" id="ARBA00023172"/>
    </source>
</evidence>
<dbReference type="PROSITE" id="PS51898">
    <property type="entry name" value="TYR_RECOMBINASE"/>
    <property type="match status" value="1"/>
</dbReference>
<feature type="active site" evidence="10">
    <location>
        <position position="174"/>
    </location>
</feature>
<dbReference type="GO" id="GO:0003677">
    <property type="term" value="F:DNA binding"/>
    <property type="evidence" value="ECO:0007669"/>
    <property type="project" value="UniProtKB-UniRule"/>
</dbReference>
<gene>
    <name evidence="10" type="primary">xerC</name>
    <name evidence="14" type="ORF">ACA29_21575</name>
</gene>
<dbReference type="PANTHER" id="PTHR30349:SF77">
    <property type="entry name" value="TYROSINE RECOMBINASE XERC"/>
    <property type="match status" value="1"/>
</dbReference>
<dbReference type="InterPro" id="IPR044068">
    <property type="entry name" value="CB"/>
</dbReference>
<dbReference type="HAMAP" id="MF_01808">
    <property type="entry name" value="Recomb_XerC_XerD"/>
    <property type="match status" value="1"/>
</dbReference>
<dbReference type="NCBIfam" id="TIGR02224">
    <property type="entry name" value="recomb_XerC"/>
    <property type="match status" value="1"/>
</dbReference>
<feature type="active site" evidence="10">
    <location>
        <position position="250"/>
    </location>
</feature>
<feature type="domain" description="Tyr recombinase" evidence="12">
    <location>
        <begin position="110"/>
        <end position="298"/>
    </location>
</feature>
<keyword evidence="8 10" id="KW-0233">DNA recombination</keyword>
<dbReference type="InterPro" id="IPR050090">
    <property type="entry name" value="Tyrosine_recombinase_XerCD"/>
</dbReference>
<evidence type="ECO:0000259" key="13">
    <source>
        <dbReference type="PROSITE" id="PS51900"/>
    </source>
</evidence>
<dbReference type="InterPro" id="IPR013762">
    <property type="entry name" value="Integrase-like_cat_sf"/>
</dbReference>
<dbReference type="GO" id="GO:0006313">
    <property type="term" value="P:DNA transposition"/>
    <property type="evidence" value="ECO:0007669"/>
    <property type="project" value="UniProtKB-UniRule"/>
</dbReference>
<evidence type="ECO:0000256" key="9">
    <source>
        <dbReference type="ARBA" id="ARBA00023306"/>
    </source>
</evidence>
<feature type="active site" evidence="10">
    <location>
        <position position="276"/>
    </location>
</feature>
<dbReference type="NCBIfam" id="NF001399">
    <property type="entry name" value="PRK00283.1"/>
    <property type="match status" value="1"/>
</dbReference>
<dbReference type="NCBIfam" id="NF040815">
    <property type="entry name" value="recomb_XerA_Arch"/>
    <property type="match status" value="1"/>
</dbReference>
<dbReference type="GO" id="GO:0005737">
    <property type="term" value="C:cytoplasm"/>
    <property type="evidence" value="ECO:0007669"/>
    <property type="project" value="UniProtKB-SubCell"/>
</dbReference>
<keyword evidence="7 10" id="KW-0238">DNA-binding</keyword>
<dbReference type="GO" id="GO:0007059">
    <property type="term" value="P:chromosome segregation"/>
    <property type="evidence" value="ECO:0007669"/>
    <property type="project" value="UniProtKB-UniRule"/>
</dbReference>
<dbReference type="PROSITE" id="PS51900">
    <property type="entry name" value="CB"/>
    <property type="match status" value="1"/>
</dbReference>
<keyword evidence="6 10" id="KW-0229">DNA integration</keyword>
<protein>
    <recommendedName>
        <fullName evidence="10 11">Tyrosine recombinase XerC</fullName>
    </recommendedName>
</protein>
<evidence type="ECO:0000313" key="14">
    <source>
        <dbReference type="EMBL" id="KRG09759.1"/>
    </source>
</evidence>
<organism evidence="14 15">
    <name type="scientific">Lederbergia galactosidilytica</name>
    <dbReference type="NCBI Taxonomy" id="217031"/>
    <lineage>
        <taxon>Bacteria</taxon>
        <taxon>Bacillati</taxon>
        <taxon>Bacillota</taxon>
        <taxon>Bacilli</taxon>
        <taxon>Bacillales</taxon>
        <taxon>Bacillaceae</taxon>
        <taxon>Lederbergia</taxon>
    </lineage>
</organism>
<dbReference type="Gene3D" id="1.10.150.130">
    <property type="match status" value="1"/>
</dbReference>
<evidence type="ECO:0000256" key="10">
    <source>
        <dbReference type="HAMAP-Rule" id="MF_01808"/>
    </source>
</evidence>
<evidence type="ECO:0000256" key="3">
    <source>
        <dbReference type="ARBA" id="ARBA00022490"/>
    </source>
</evidence>
<reference evidence="14 15" key="1">
    <citation type="submission" date="2015-06" db="EMBL/GenBank/DDBJ databases">
        <title>Genome sequencing project of Bacillus galactosidilyticus PL133.</title>
        <authorList>
            <person name="Gaiero J."/>
            <person name="Nicol R."/>
            <person name="Habash M."/>
        </authorList>
    </citation>
    <scope>NUCLEOTIDE SEQUENCE [LARGE SCALE GENOMIC DNA]</scope>
    <source>
        <strain evidence="14 15">PL133</strain>
    </source>
</reference>
<dbReference type="InterPro" id="IPR010998">
    <property type="entry name" value="Integrase_recombinase_N"/>
</dbReference>
<evidence type="ECO:0000256" key="1">
    <source>
        <dbReference type="ARBA" id="ARBA00004496"/>
    </source>
</evidence>
<keyword evidence="3 10" id="KW-0963">Cytoplasm</keyword>
<dbReference type="InterPro" id="IPR011931">
    <property type="entry name" value="Recomb_XerC"/>
</dbReference>
<dbReference type="InterPro" id="IPR023009">
    <property type="entry name" value="Tyrosine_recombinase_XerC/XerD"/>
</dbReference>
<dbReference type="InterPro" id="IPR002104">
    <property type="entry name" value="Integrase_catalytic"/>
</dbReference>
<feature type="active site" description="O-(3'-phospho-DNA)-tyrosine intermediate" evidence="10">
    <location>
        <position position="285"/>
    </location>
</feature>
<evidence type="ECO:0000256" key="11">
    <source>
        <dbReference type="NCBIfam" id="TIGR02224"/>
    </source>
</evidence>
<evidence type="ECO:0000256" key="4">
    <source>
        <dbReference type="ARBA" id="ARBA00022618"/>
    </source>
</evidence>
<comment type="subcellular location">
    <subcellularLocation>
        <location evidence="1 10">Cytoplasm</location>
    </subcellularLocation>
</comment>
<keyword evidence="9 10" id="KW-0131">Cell cycle</keyword>
<sequence>MKESSDDLFFSFIEYLQIEKNYSSYTIEYYKKDLEQFFLFMKSQGIHSVQKVEYLDARLYVTELHEKKLARSSAARKISCLRSFYKFLLREKLITENPFAYVVQPKAKKRIPSFFYEEEISLLFEACDQTTLLGKRNIALLELLYATGIRVSECTGIRLKDIDFDMATILVRGKGGKERYIPFGHFASEALQNYLHNVRNELMNGKDEHQVLFINSRGGPLRGPLTSRGVRYILSNIIETASLTRKIHPHMLRHSFATHLLNNGADMRTVQELLGHSQLSTTQVYTHVTKDHLRKTYMNHHPRA</sequence>
<feature type="domain" description="Core-binding (CB)" evidence="13">
    <location>
        <begin position="3"/>
        <end position="89"/>
    </location>
</feature>
<accession>A0A0Q9XNG4</accession>
<dbReference type="InterPro" id="IPR011010">
    <property type="entry name" value="DNA_brk_join_enz"/>
</dbReference>
<dbReference type="Gene3D" id="1.10.443.10">
    <property type="entry name" value="Intergrase catalytic core"/>
    <property type="match status" value="1"/>
</dbReference>
<evidence type="ECO:0000259" key="12">
    <source>
        <dbReference type="PROSITE" id="PS51898"/>
    </source>
</evidence>
<comment type="subunit">
    <text evidence="10">Forms a cyclic heterotetrameric complex composed of two molecules of XerC and two molecules of XerD.</text>
</comment>
<dbReference type="SUPFAM" id="SSF56349">
    <property type="entry name" value="DNA breaking-rejoining enzymes"/>
    <property type="match status" value="1"/>
</dbReference>
<dbReference type="GO" id="GO:0051301">
    <property type="term" value="P:cell division"/>
    <property type="evidence" value="ECO:0007669"/>
    <property type="project" value="UniProtKB-UniRule"/>
</dbReference>
<keyword evidence="5 10" id="KW-0159">Chromosome partition</keyword>
<evidence type="ECO:0000256" key="7">
    <source>
        <dbReference type="ARBA" id="ARBA00023125"/>
    </source>
</evidence>
<dbReference type="CDD" id="cd00798">
    <property type="entry name" value="INT_XerDC_C"/>
    <property type="match status" value="1"/>
</dbReference>
<dbReference type="EMBL" id="LGPB01000137">
    <property type="protein sequence ID" value="KRG09759.1"/>
    <property type="molecule type" value="Genomic_DNA"/>
</dbReference>
<name>A0A0Q9XNG4_9BACI</name>
<evidence type="ECO:0000256" key="6">
    <source>
        <dbReference type="ARBA" id="ARBA00022908"/>
    </source>
</evidence>
<comment type="caution">
    <text evidence="14">The sequence shown here is derived from an EMBL/GenBank/DDBJ whole genome shotgun (WGS) entry which is preliminary data.</text>
</comment>
<evidence type="ECO:0000256" key="2">
    <source>
        <dbReference type="ARBA" id="ARBA00006657"/>
    </source>
</evidence>
<dbReference type="PATRIC" id="fig|217031.4.peg.7332"/>
<dbReference type="Pfam" id="PF02899">
    <property type="entry name" value="Phage_int_SAM_1"/>
    <property type="match status" value="1"/>
</dbReference>
<dbReference type="InterPro" id="IPR004107">
    <property type="entry name" value="Integrase_SAM-like_N"/>
</dbReference>
<feature type="active site" evidence="10">
    <location>
        <position position="150"/>
    </location>
</feature>
<proteinExistence type="inferred from homology"/>
<dbReference type="Pfam" id="PF00589">
    <property type="entry name" value="Phage_integrase"/>
    <property type="match status" value="1"/>
</dbReference>
<feature type="active site" evidence="10">
    <location>
        <position position="253"/>
    </location>
</feature>
<dbReference type="PANTHER" id="PTHR30349">
    <property type="entry name" value="PHAGE INTEGRASE-RELATED"/>
    <property type="match status" value="1"/>
</dbReference>
<keyword evidence="4 10" id="KW-0132">Cell division</keyword>
<comment type="function">
    <text evidence="10">Site-specific tyrosine recombinase, which acts by catalyzing the cutting and rejoining of the recombining DNA molecules. The XerC-XerD complex is essential to convert dimers of the bacterial chromosome into monomers to permit their segregation at cell division. It also contributes to the segregational stability of plasmids.</text>
</comment>
<evidence type="ECO:0000313" key="15">
    <source>
        <dbReference type="Proteomes" id="UP000053881"/>
    </source>
</evidence>
<evidence type="ECO:0000256" key="5">
    <source>
        <dbReference type="ARBA" id="ARBA00022829"/>
    </source>
</evidence>